<name>A0AA86N3A7_9BACT</name>
<dbReference type="InterPro" id="IPR044543">
    <property type="entry name" value="YHJQ-like"/>
</dbReference>
<dbReference type="CDD" id="cd08026">
    <property type="entry name" value="DUF326"/>
    <property type="match status" value="1"/>
</dbReference>
<keyword evidence="2" id="KW-1185">Reference proteome</keyword>
<dbReference type="PANTHER" id="PTHR37310">
    <property type="entry name" value="CYTOPLASMIC PROTEIN-RELATED"/>
    <property type="match status" value="1"/>
</dbReference>
<protein>
    <submittedName>
        <fullName evidence="1">Cysteine-rich protein YhjQ</fullName>
    </submittedName>
</protein>
<dbReference type="InterPro" id="IPR005560">
    <property type="entry name" value="Csp_YhjQ"/>
</dbReference>
<organism evidence="1 2">
    <name type="scientific">Nitrospira tepida</name>
    <dbReference type="NCBI Taxonomy" id="2973512"/>
    <lineage>
        <taxon>Bacteria</taxon>
        <taxon>Pseudomonadati</taxon>
        <taxon>Nitrospirota</taxon>
        <taxon>Nitrospiria</taxon>
        <taxon>Nitrospirales</taxon>
        <taxon>Nitrospiraceae</taxon>
        <taxon>Nitrospira</taxon>
    </lineage>
</organism>
<dbReference type="Pfam" id="PF03860">
    <property type="entry name" value="Csp"/>
    <property type="match status" value="1"/>
</dbReference>
<dbReference type="EMBL" id="OX365700">
    <property type="protein sequence ID" value="CAI4033822.1"/>
    <property type="molecule type" value="Genomic_DNA"/>
</dbReference>
<dbReference type="KEGG" id="nti:DNFV4_04264"/>
<dbReference type="PANTHER" id="PTHR37310:SF1">
    <property type="entry name" value="CYTOPLASMIC PROTEIN"/>
    <property type="match status" value="1"/>
</dbReference>
<reference evidence="1" key="1">
    <citation type="submission" date="2022-10" db="EMBL/GenBank/DDBJ databases">
        <authorList>
            <person name="Koch H."/>
        </authorList>
    </citation>
    <scope>NUCLEOTIDE SEQUENCE</scope>
    <source>
        <strain evidence="1">DNF</strain>
    </source>
</reference>
<sequence>MQQTQQTPRRMSRQQQDCIAACWSCAQICNTCSDDMIGMHGGGHDQALMARCTRLCRDCADICALAAAWMSRGSQFMEALCRFCADTCDACAEVCEQHAPHHALCGPCAEECRRCANLCREMAGAKAA</sequence>
<evidence type="ECO:0000313" key="1">
    <source>
        <dbReference type="EMBL" id="CAI4033822.1"/>
    </source>
</evidence>
<dbReference type="Proteomes" id="UP001179121">
    <property type="component" value="Chromosome"/>
</dbReference>
<accession>A0AA86N3A7</accession>
<proteinExistence type="predicted"/>
<dbReference type="AlphaFoldDB" id="A0AA86N3A7"/>
<evidence type="ECO:0000313" key="2">
    <source>
        <dbReference type="Proteomes" id="UP001179121"/>
    </source>
</evidence>
<dbReference type="Gene3D" id="1.20.1270.360">
    <property type="match status" value="1"/>
</dbReference>
<gene>
    <name evidence="1" type="primary">yhjQ</name>
    <name evidence="1" type="ORF">DNFV4_04264</name>
</gene>